<keyword evidence="7 10" id="KW-0574">Periplasm</keyword>
<comment type="similarity">
    <text evidence="2 10">Belongs to the LolA family.</text>
</comment>
<evidence type="ECO:0000256" key="7">
    <source>
        <dbReference type="ARBA" id="ARBA00022764"/>
    </source>
</evidence>
<accession>A0A557QHI2</accession>
<keyword evidence="8 10" id="KW-0653">Protein transport</keyword>
<organism evidence="11 12">
    <name type="scientific">Denitromonas halophila</name>
    <dbReference type="NCBI Taxonomy" id="1629404"/>
    <lineage>
        <taxon>Bacteria</taxon>
        <taxon>Pseudomonadati</taxon>
        <taxon>Pseudomonadota</taxon>
        <taxon>Betaproteobacteria</taxon>
        <taxon>Rhodocyclales</taxon>
        <taxon>Zoogloeaceae</taxon>
        <taxon>Denitromonas</taxon>
    </lineage>
</organism>
<evidence type="ECO:0000256" key="6">
    <source>
        <dbReference type="ARBA" id="ARBA00022729"/>
    </source>
</evidence>
<evidence type="ECO:0000313" key="12">
    <source>
        <dbReference type="Proteomes" id="UP000319502"/>
    </source>
</evidence>
<comment type="subunit">
    <text evidence="3 10">Monomer.</text>
</comment>
<dbReference type="OrthoDB" id="9787361at2"/>
<gene>
    <name evidence="10 11" type="primary">lolA</name>
    <name evidence="11" type="ORF">FHP91_17725</name>
</gene>
<keyword evidence="12" id="KW-1185">Reference proteome</keyword>
<dbReference type="HAMAP" id="MF_00240">
    <property type="entry name" value="LolA"/>
    <property type="match status" value="1"/>
</dbReference>
<dbReference type="GO" id="GO:0042597">
    <property type="term" value="C:periplasmic space"/>
    <property type="evidence" value="ECO:0007669"/>
    <property type="project" value="UniProtKB-SubCell"/>
</dbReference>
<keyword evidence="9 10" id="KW-0143">Chaperone</keyword>
<dbReference type="Pfam" id="PF03548">
    <property type="entry name" value="LolA"/>
    <property type="match status" value="1"/>
</dbReference>
<evidence type="ECO:0000256" key="8">
    <source>
        <dbReference type="ARBA" id="ARBA00022927"/>
    </source>
</evidence>
<keyword evidence="6" id="KW-0732">Signal</keyword>
<evidence type="ECO:0000313" key="11">
    <source>
        <dbReference type="EMBL" id="TVO52369.1"/>
    </source>
</evidence>
<dbReference type="SUPFAM" id="SSF89392">
    <property type="entry name" value="Prokaryotic lipoproteins and lipoprotein localization factors"/>
    <property type="match status" value="1"/>
</dbReference>
<evidence type="ECO:0000256" key="1">
    <source>
        <dbReference type="ARBA" id="ARBA00004418"/>
    </source>
</evidence>
<sequence length="196" mass="21658">MVFGLSSVALAESGVVLLKRFVQQTERAEGQFVQSVYRQNGGRGEQSDGSFAFERPGKFRWEYTKPYPQLLVGDGKKMWVYDPELQQVTIKTLDDALGATPAAILAGKDELDKNFTLEDGGRMNELDWAVATPRAADSSFARMKMGFANGQLVAMEIQDNFGQTTLLRFTEFKTNPVLNASLFSFTPPKGVDVVGE</sequence>
<proteinExistence type="inferred from homology"/>
<dbReference type="NCBIfam" id="TIGR00547">
    <property type="entry name" value="lolA"/>
    <property type="match status" value="1"/>
</dbReference>
<evidence type="ECO:0000256" key="4">
    <source>
        <dbReference type="ARBA" id="ARBA00014035"/>
    </source>
</evidence>
<dbReference type="InterPro" id="IPR018323">
    <property type="entry name" value="OM_lipoprot_carrier_LolA_Pbac"/>
</dbReference>
<evidence type="ECO:0000256" key="5">
    <source>
        <dbReference type="ARBA" id="ARBA00022448"/>
    </source>
</evidence>
<dbReference type="InterPro" id="IPR029046">
    <property type="entry name" value="LolA/LolB/LppX"/>
</dbReference>
<dbReference type="Gene3D" id="2.50.20.10">
    <property type="entry name" value="Lipoprotein localisation LolA/LolB/LppX"/>
    <property type="match status" value="1"/>
</dbReference>
<dbReference type="GO" id="GO:0042953">
    <property type="term" value="P:lipoprotein transport"/>
    <property type="evidence" value="ECO:0007669"/>
    <property type="project" value="InterPro"/>
</dbReference>
<keyword evidence="11" id="KW-0449">Lipoprotein</keyword>
<dbReference type="PANTHER" id="PTHR35869">
    <property type="entry name" value="OUTER-MEMBRANE LIPOPROTEIN CARRIER PROTEIN"/>
    <property type="match status" value="1"/>
</dbReference>
<dbReference type="GO" id="GO:0044874">
    <property type="term" value="P:lipoprotein localization to outer membrane"/>
    <property type="evidence" value="ECO:0007669"/>
    <property type="project" value="UniProtKB-UniRule"/>
</dbReference>
<reference evidence="11 12" key="1">
    <citation type="submission" date="2019-07" db="EMBL/GenBank/DDBJ databases">
        <title>The pathways for chlorine oxyanion respiration interact through the shared metabolite chlorate.</title>
        <authorList>
            <person name="Barnum T.P."/>
            <person name="Cheng Y."/>
            <person name="Hill K.A."/>
            <person name="Lucas L.N."/>
            <person name="Carlson H.K."/>
            <person name="Coates J.D."/>
        </authorList>
    </citation>
    <scope>NUCLEOTIDE SEQUENCE [LARGE SCALE GENOMIC DNA]</scope>
    <source>
        <strain evidence="11 12">SFB-3</strain>
    </source>
</reference>
<evidence type="ECO:0000256" key="2">
    <source>
        <dbReference type="ARBA" id="ARBA00007615"/>
    </source>
</evidence>
<comment type="function">
    <text evidence="10">Participates in the translocation of lipoproteins from the inner membrane to the outer membrane. Only forms a complex with a lipoprotein if the residue after the N-terminal Cys is not an aspartate (The Asp acts as a targeting signal to indicate that the lipoprotein should stay in the inner membrane).</text>
</comment>
<name>A0A557QHI2_9RHOO</name>
<dbReference type="EMBL" id="VMNK01000017">
    <property type="protein sequence ID" value="TVO52369.1"/>
    <property type="molecule type" value="Genomic_DNA"/>
</dbReference>
<comment type="caution">
    <text evidence="11">The sequence shown here is derived from an EMBL/GenBank/DDBJ whole genome shotgun (WGS) entry which is preliminary data.</text>
</comment>
<dbReference type="AlphaFoldDB" id="A0A557QHI2"/>
<comment type="subcellular location">
    <subcellularLocation>
        <location evidence="1 10">Periplasm</location>
    </subcellularLocation>
</comment>
<evidence type="ECO:0000256" key="3">
    <source>
        <dbReference type="ARBA" id="ARBA00011245"/>
    </source>
</evidence>
<protein>
    <recommendedName>
        <fullName evidence="4 10">Outer-membrane lipoprotein carrier protein</fullName>
    </recommendedName>
</protein>
<evidence type="ECO:0000256" key="10">
    <source>
        <dbReference type="HAMAP-Rule" id="MF_00240"/>
    </source>
</evidence>
<dbReference type="CDD" id="cd16325">
    <property type="entry name" value="LolA"/>
    <property type="match status" value="1"/>
</dbReference>
<evidence type="ECO:0000256" key="9">
    <source>
        <dbReference type="ARBA" id="ARBA00023186"/>
    </source>
</evidence>
<dbReference type="Proteomes" id="UP000319502">
    <property type="component" value="Unassembled WGS sequence"/>
</dbReference>
<dbReference type="PANTHER" id="PTHR35869:SF1">
    <property type="entry name" value="OUTER-MEMBRANE LIPOPROTEIN CARRIER PROTEIN"/>
    <property type="match status" value="1"/>
</dbReference>
<dbReference type="InterPro" id="IPR004564">
    <property type="entry name" value="OM_lipoprot_carrier_LolA-like"/>
</dbReference>
<keyword evidence="5 10" id="KW-0813">Transport</keyword>